<dbReference type="SUPFAM" id="SSF90123">
    <property type="entry name" value="ABC transporter transmembrane region"/>
    <property type="match status" value="1"/>
</dbReference>
<feature type="region of interest" description="Disordered" evidence="8">
    <location>
        <begin position="727"/>
        <end position="749"/>
    </location>
</feature>
<accession>A8QCB5</accession>
<reference evidence="12 13" key="1">
    <citation type="journal article" date="2007" name="Proc. Natl. Acad. Sci. U.S.A.">
        <title>Dandruff-associated Malassezia genomes reveal convergent and divergent virulence traits shared with plant and human fungal pathogens.</title>
        <authorList>
            <person name="Xu J."/>
            <person name="Saunders C.W."/>
            <person name="Hu P."/>
            <person name="Grant R.A."/>
            <person name="Boekhout T."/>
            <person name="Kuramae E.E."/>
            <person name="Kronstad J.W."/>
            <person name="Deangelis Y.M."/>
            <person name="Reeder N.L."/>
            <person name="Johnstone K.R."/>
            <person name="Leland M."/>
            <person name="Fieno A.M."/>
            <person name="Begley W.M."/>
            <person name="Sun Y."/>
            <person name="Lacey M.P."/>
            <person name="Chaudhary T."/>
            <person name="Keough T."/>
            <person name="Chu L."/>
            <person name="Sears R."/>
            <person name="Yuan B."/>
            <person name="Dawson T.L.Jr."/>
        </authorList>
    </citation>
    <scope>NUCLEOTIDE SEQUENCE [LARGE SCALE GENOMIC DNA]</scope>
    <source>
        <strain evidence="13">ATCC MYA-4612 / CBS 7966</strain>
    </source>
</reference>
<comment type="caution">
    <text evidence="12">The sequence shown here is derived from an EMBL/GenBank/DDBJ whole genome shotgun (WGS) entry which is preliminary data.</text>
</comment>
<evidence type="ECO:0000256" key="2">
    <source>
        <dbReference type="ARBA" id="ARBA00022448"/>
    </source>
</evidence>
<feature type="transmembrane region" description="Helical" evidence="9">
    <location>
        <begin position="384"/>
        <end position="406"/>
    </location>
</feature>
<dbReference type="PROSITE" id="PS00211">
    <property type="entry name" value="ABC_TRANSPORTER_1"/>
    <property type="match status" value="1"/>
</dbReference>
<dbReference type="VEuPathDB" id="FungiDB:MGL_3990"/>
<evidence type="ECO:0000256" key="1">
    <source>
        <dbReference type="ARBA" id="ARBA00004141"/>
    </source>
</evidence>
<organism evidence="12 13">
    <name type="scientific">Malassezia globosa (strain ATCC MYA-4612 / CBS 7966)</name>
    <name type="common">Dandruff-associated fungus</name>
    <dbReference type="NCBI Taxonomy" id="425265"/>
    <lineage>
        <taxon>Eukaryota</taxon>
        <taxon>Fungi</taxon>
        <taxon>Dikarya</taxon>
        <taxon>Basidiomycota</taxon>
        <taxon>Ustilaginomycotina</taxon>
        <taxon>Malasseziomycetes</taxon>
        <taxon>Malasseziales</taxon>
        <taxon>Malasseziaceae</taxon>
        <taxon>Malassezia</taxon>
    </lineage>
</organism>
<gene>
    <name evidence="12" type="ORF">MGL_3990</name>
</gene>
<keyword evidence="5" id="KW-0067">ATP-binding</keyword>
<evidence type="ECO:0000313" key="13">
    <source>
        <dbReference type="Proteomes" id="UP000008837"/>
    </source>
</evidence>
<protein>
    <submittedName>
        <fullName evidence="12">Uncharacterized protein</fullName>
    </submittedName>
</protein>
<dbReference type="CDD" id="cd18573">
    <property type="entry name" value="ABC_6TM_ABCB10_like"/>
    <property type="match status" value="1"/>
</dbReference>
<evidence type="ECO:0000256" key="4">
    <source>
        <dbReference type="ARBA" id="ARBA00022741"/>
    </source>
</evidence>
<dbReference type="InterPro" id="IPR003439">
    <property type="entry name" value="ABC_transporter-like_ATP-bd"/>
</dbReference>
<dbReference type="Gene3D" id="1.20.1560.10">
    <property type="entry name" value="ABC transporter type 1, transmembrane domain"/>
    <property type="match status" value="1"/>
</dbReference>
<dbReference type="OMA" id="MYTGHTL"/>
<dbReference type="GO" id="GO:0005743">
    <property type="term" value="C:mitochondrial inner membrane"/>
    <property type="evidence" value="ECO:0007669"/>
    <property type="project" value="TreeGrafter"/>
</dbReference>
<feature type="domain" description="ABC transporter" evidence="10">
    <location>
        <begin position="487"/>
        <end position="723"/>
    </location>
</feature>
<dbReference type="OrthoDB" id="6500128at2759"/>
<dbReference type="Gene3D" id="3.40.50.300">
    <property type="entry name" value="P-loop containing nucleotide triphosphate hydrolases"/>
    <property type="match status" value="1"/>
</dbReference>
<sequence length="885" mass="94826">MVHIAPACLPRVGMPYMLGCASHLGMASTTRFASVRTAMTSACLRWSGRSTTSGHSIGRLVGAGGGGAGFPVSTPSLSRSIHTTRTAHRVSGTSDRETTPLNASTGDKPKTPKDRPSAFSQVVTTMREMATSRRADAGGNASQFPAVRRLLALMRPESRRIGLALTLLFIASSVSLSVPFTIGKVVDFFSSPGATLPLGLSMSTVAILLLCVFATGAVARASSNILLELTGVRVIQRMRERAFASALRQDVAFADKGAGDTVSRINMDCNLVGGAITTDLADGLRSTLTVAAACSAMFYISTKLTLVMMLVIPPAALGAAFYGRFLRNLTNQTQNAVGEMTRTAEERLSPPAFRTITACNMQETESRRFDAKVRDITALQTKEAYAGGIFHSGLGFVGNCAIVTLLTYGGHLVSLGQLTVGDLTSLLMYTAYLGGGVMLMTSFFTSLMKGVGAGARVFGLLDRTPMIRLGVGEKLDSSHIDKRGARIQFDDVHFRYPSRPDMPILAGVNVDIQPGTSVALVGGSGAGKSSMHALMMRFYEPDAGTVRLDGHDIRTYTPESLRSVMSIVPQEPVLFEGTIADNITYGTSGVTREQMERAAQAAHCIEFVRTMPQGFDTVIGPRELSGGQRQRIAIARALVREPSVLLLDEATSALDSASELLINEAITSIIKNGRTTVWIVAHRLSTVRAADTIMLLENGHIAEMGSFEQLDQPGTRFRSLMQSQLSAPTSTASTTSTGRAFPPSNARSYSTMLPHSPLRRRHVPQTPAWSVNDALASSLENEHAKPTLDHAKLERLHRLAALDLPADKDSMQRLCAELETLAAVMHLAHQLPDDASLDEIPNEPPITTVRGTRQRSQPDEGTQPIPRSTLEAGGGQWRAGYIVSK</sequence>
<dbReference type="FunCoup" id="A8QCB5">
    <property type="interactions" value="140"/>
</dbReference>
<dbReference type="AlphaFoldDB" id="A8QCB5"/>
<dbReference type="InterPro" id="IPR039421">
    <property type="entry name" value="Type_1_exporter"/>
</dbReference>
<evidence type="ECO:0000256" key="3">
    <source>
        <dbReference type="ARBA" id="ARBA00022692"/>
    </source>
</evidence>
<evidence type="ECO:0000256" key="8">
    <source>
        <dbReference type="SAM" id="MobiDB-lite"/>
    </source>
</evidence>
<dbReference type="InterPro" id="IPR036640">
    <property type="entry name" value="ABC1_TM_sf"/>
</dbReference>
<dbReference type="RefSeq" id="XP_001728823.1">
    <property type="nucleotide sequence ID" value="XM_001728771.1"/>
</dbReference>
<evidence type="ECO:0000256" key="7">
    <source>
        <dbReference type="ARBA" id="ARBA00023136"/>
    </source>
</evidence>
<dbReference type="PROSITE" id="PS50929">
    <property type="entry name" value="ABC_TM1F"/>
    <property type="match status" value="1"/>
</dbReference>
<dbReference type="Pfam" id="PF00664">
    <property type="entry name" value="ABC_membrane"/>
    <property type="match status" value="1"/>
</dbReference>
<dbReference type="Pfam" id="PF00005">
    <property type="entry name" value="ABC_tran"/>
    <property type="match status" value="1"/>
</dbReference>
<dbReference type="InterPro" id="IPR017871">
    <property type="entry name" value="ABC_transporter-like_CS"/>
</dbReference>
<keyword evidence="3 9" id="KW-0812">Transmembrane</keyword>
<dbReference type="InterPro" id="IPR027417">
    <property type="entry name" value="P-loop_NTPase"/>
</dbReference>
<evidence type="ECO:0000259" key="10">
    <source>
        <dbReference type="PROSITE" id="PS50893"/>
    </source>
</evidence>
<keyword evidence="7 9" id="KW-0472">Membrane</keyword>
<dbReference type="FunFam" id="3.40.50.300:FF:000604">
    <property type="entry name" value="ABC transporter B family member 28"/>
    <property type="match status" value="1"/>
</dbReference>
<dbReference type="InParanoid" id="A8QCB5"/>
<dbReference type="SMART" id="SM00382">
    <property type="entry name" value="AAA"/>
    <property type="match status" value="1"/>
</dbReference>
<feature type="region of interest" description="Disordered" evidence="8">
    <location>
        <begin position="835"/>
        <end position="885"/>
    </location>
</feature>
<dbReference type="GO" id="GO:0016887">
    <property type="term" value="F:ATP hydrolysis activity"/>
    <property type="evidence" value="ECO:0007669"/>
    <property type="project" value="InterPro"/>
</dbReference>
<keyword evidence="13" id="KW-1185">Reference proteome</keyword>
<name>A8QCB5_MALGO</name>
<dbReference type="PANTHER" id="PTHR43394">
    <property type="entry name" value="ATP-DEPENDENT PERMEASE MDL1, MITOCHONDRIAL"/>
    <property type="match status" value="1"/>
</dbReference>
<dbReference type="EMBL" id="AAYY01000018">
    <property type="protein sequence ID" value="EDP41609.1"/>
    <property type="molecule type" value="Genomic_DNA"/>
</dbReference>
<feature type="domain" description="ABC transmembrane type-1" evidence="11">
    <location>
        <begin position="163"/>
        <end position="449"/>
    </location>
</feature>
<feature type="transmembrane region" description="Helical" evidence="9">
    <location>
        <begin position="194"/>
        <end position="219"/>
    </location>
</feature>
<dbReference type="InterPro" id="IPR003593">
    <property type="entry name" value="AAA+_ATPase"/>
</dbReference>
<dbReference type="KEGG" id="mgl:MGL_3990"/>
<feature type="transmembrane region" description="Helical" evidence="9">
    <location>
        <begin position="306"/>
        <end position="325"/>
    </location>
</feature>
<feature type="compositionally biased region" description="Polar residues" evidence="8">
    <location>
        <begin position="74"/>
        <end position="84"/>
    </location>
</feature>
<dbReference type="InterPro" id="IPR011527">
    <property type="entry name" value="ABC1_TM_dom"/>
</dbReference>
<evidence type="ECO:0000256" key="9">
    <source>
        <dbReference type="SAM" id="Phobius"/>
    </source>
</evidence>
<dbReference type="GO" id="GO:0005524">
    <property type="term" value="F:ATP binding"/>
    <property type="evidence" value="ECO:0007669"/>
    <property type="project" value="UniProtKB-KW"/>
</dbReference>
<keyword evidence="6 9" id="KW-1133">Transmembrane helix</keyword>
<dbReference type="GeneID" id="5853129"/>
<evidence type="ECO:0000313" key="12">
    <source>
        <dbReference type="EMBL" id="EDP41609.1"/>
    </source>
</evidence>
<comment type="subcellular location">
    <subcellularLocation>
        <location evidence="1">Membrane</location>
        <topology evidence="1">Multi-pass membrane protein</topology>
    </subcellularLocation>
</comment>
<dbReference type="GO" id="GO:0090374">
    <property type="term" value="P:oligopeptide export from mitochondrion"/>
    <property type="evidence" value="ECO:0007669"/>
    <property type="project" value="TreeGrafter"/>
</dbReference>
<dbReference type="GO" id="GO:0015421">
    <property type="term" value="F:ABC-type oligopeptide transporter activity"/>
    <property type="evidence" value="ECO:0007669"/>
    <property type="project" value="TreeGrafter"/>
</dbReference>
<dbReference type="PROSITE" id="PS50893">
    <property type="entry name" value="ABC_TRANSPORTER_2"/>
    <property type="match status" value="1"/>
</dbReference>
<dbReference type="Proteomes" id="UP000008837">
    <property type="component" value="Unassembled WGS sequence"/>
</dbReference>
<dbReference type="FunFam" id="1.20.1560.10:FF:000085">
    <property type="entry name" value="Probable ATP-binding cassette (ABC) transporter"/>
    <property type="match status" value="1"/>
</dbReference>
<dbReference type="STRING" id="425265.A8QCB5"/>
<proteinExistence type="predicted"/>
<feature type="region of interest" description="Disordered" evidence="8">
    <location>
        <begin position="74"/>
        <end position="118"/>
    </location>
</feature>
<keyword evidence="4" id="KW-0547">Nucleotide-binding</keyword>
<evidence type="ECO:0000256" key="5">
    <source>
        <dbReference type="ARBA" id="ARBA00022840"/>
    </source>
</evidence>
<evidence type="ECO:0000259" key="11">
    <source>
        <dbReference type="PROSITE" id="PS50929"/>
    </source>
</evidence>
<evidence type="ECO:0000256" key="6">
    <source>
        <dbReference type="ARBA" id="ARBA00022989"/>
    </source>
</evidence>
<feature type="transmembrane region" description="Helical" evidence="9">
    <location>
        <begin position="426"/>
        <end position="447"/>
    </location>
</feature>
<feature type="transmembrane region" description="Helical" evidence="9">
    <location>
        <begin position="161"/>
        <end position="182"/>
    </location>
</feature>
<dbReference type="PANTHER" id="PTHR43394:SF1">
    <property type="entry name" value="ATP-BINDING CASSETTE SUB-FAMILY B MEMBER 10, MITOCHONDRIAL"/>
    <property type="match status" value="1"/>
</dbReference>
<dbReference type="SUPFAM" id="SSF52540">
    <property type="entry name" value="P-loop containing nucleoside triphosphate hydrolases"/>
    <property type="match status" value="1"/>
</dbReference>
<feature type="compositionally biased region" description="Basic and acidic residues" evidence="8">
    <location>
        <begin position="107"/>
        <end position="116"/>
    </location>
</feature>
<keyword evidence="2" id="KW-0813">Transport</keyword>
<feature type="compositionally biased region" description="Low complexity" evidence="8">
    <location>
        <begin position="727"/>
        <end position="737"/>
    </location>
</feature>